<dbReference type="Proteomes" id="UP000184112">
    <property type="component" value="Unassembled WGS sequence"/>
</dbReference>
<gene>
    <name evidence="2" type="ORF">SAMN05444388_108151</name>
</gene>
<dbReference type="Pfam" id="PF21866">
    <property type="entry name" value="DUF6915"/>
    <property type="match status" value="1"/>
</dbReference>
<dbReference type="RefSeq" id="WP_073410256.1">
    <property type="nucleotide sequence ID" value="NZ_FQWH01000008.1"/>
</dbReference>
<protein>
    <recommendedName>
        <fullName evidence="1">DUF6915 domain-containing protein</fullName>
    </recommendedName>
</protein>
<dbReference type="EMBL" id="FQWH01000008">
    <property type="protein sequence ID" value="SHH25727.1"/>
    <property type="molecule type" value="Genomic_DNA"/>
</dbReference>
<name>A0A1M5RHB5_FLAJO</name>
<feature type="domain" description="DUF6915" evidence="1">
    <location>
        <begin position="1"/>
        <end position="102"/>
    </location>
</feature>
<evidence type="ECO:0000259" key="1">
    <source>
        <dbReference type="Pfam" id="PF21866"/>
    </source>
</evidence>
<proteinExistence type="predicted"/>
<sequence length="201" mass="23045">MNSVIHSQISVHKRGGKIDDYLKIHDFMDSTKELCSDNRHRILHTMWGIKRVIVPVFGHTIINSNGKAVNVKDLCEQDHILPDYQNRFIPNLSDFVKAIDDEAAADYDFKEFSKTYENDPELMELLLSPLSITGLQKSLLITHNSWFINEIVPKVLNRNIEIKDFNISPSDLFNNMKFKLWMDNGSSYPASCKFTVGKVVG</sequence>
<dbReference type="InterPro" id="IPR054061">
    <property type="entry name" value="DUF6915"/>
</dbReference>
<dbReference type="AlphaFoldDB" id="A0A1M5RHB5"/>
<evidence type="ECO:0000313" key="2">
    <source>
        <dbReference type="EMBL" id="SHH25727.1"/>
    </source>
</evidence>
<reference evidence="2 3" key="1">
    <citation type="submission" date="2016-11" db="EMBL/GenBank/DDBJ databases">
        <authorList>
            <person name="Jaros S."/>
            <person name="Januszkiewicz K."/>
            <person name="Wedrychowicz H."/>
        </authorList>
    </citation>
    <scope>NUCLEOTIDE SEQUENCE [LARGE SCALE GENOMIC DNA]</scope>
    <source>
        <strain evidence="2 3">DSM 6792</strain>
    </source>
</reference>
<evidence type="ECO:0000313" key="3">
    <source>
        <dbReference type="Proteomes" id="UP000184112"/>
    </source>
</evidence>
<accession>A0A1M5RHB5</accession>
<organism evidence="2 3">
    <name type="scientific">Flavobacterium johnsoniae</name>
    <name type="common">Cytophaga johnsonae</name>
    <dbReference type="NCBI Taxonomy" id="986"/>
    <lineage>
        <taxon>Bacteria</taxon>
        <taxon>Pseudomonadati</taxon>
        <taxon>Bacteroidota</taxon>
        <taxon>Flavobacteriia</taxon>
        <taxon>Flavobacteriales</taxon>
        <taxon>Flavobacteriaceae</taxon>
        <taxon>Flavobacterium</taxon>
    </lineage>
</organism>